<dbReference type="GO" id="GO:0016787">
    <property type="term" value="F:hydrolase activity"/>
    <property type="evidence" value="ECO:0007669"/>
    <property type="project" value="UniProtKB-KW"/>
</dbReference>
<keyword evidence="5" id="KW-1185">Reference proteome</keyword>
<evidence type="ECO:0000256" key="1">
    <source>
        <dbReference type="ARBA" id="ARBA00022801"/>
    </source>
</evidence>
<dbReference type="PANTHER" id="PTHR12304:SF4">
    <property type="entry name" value="URIDINE NUCLEOSIDASE"/>
    <property type="match status" value="1"/>
</dbReference>
<dbReference type="Proteomes" id="UP000649768">
    <property type="component" value="Unassembled WGS sequence"/>
</dbReference>
<reference evidence="4 5" key="1">
    <citation type="submission" date="2020-09" db="EMBL/GenBank/DDBJ databases">
        <title>Photobacterium sp. CAU 1568 isolated from sand of Sido Beach.</title>
        <authorList>
            <person name="Kim W."/>
        </authorList>
    </citation>
    <scope>NUCLEOTIDE SEQUENCE [LARGE SCALE GENOMIC DNA]</scope>
    <source>
        <strain evidence="4 5">CAU 1568</strain>
    </source>
</reference>
<dbReference type="PANTHER" id="PTHR12304">
    <property type="entry name" value="INOSINE-URIDINE PREFERRING NUCLEOSIDE HYDROLASE"/>
    <property type="match status" value="1"/>
</dbReference>
<evidence type="ECO:0000313" key="5">
    <source>
        <dbReference type="Proteomes" id="UP000649768"/>
    </source>
</evidence>
<dbReference type="InterPro" id="IPR036452">
    <property type="entry name" value="Ribo_hydro-like"/>
</dbReference>
<dbReference type="InterPro" id="IPR023186">
    <property type="entry name" value="IUNH"/>
</dbReference>
<proteinExistence type="predicted"/>
<keyword evidence="2" id="KW-0326">Glycosidase</keyword>
<organism evidence="4 5">
    <name type="scientific">Photobacterium arenosum</name>
    <dbReference type="NCBI Taxonomy" id="2774143"/>
    <lineage>
        <taxon>Bacteria</taxon>
        <taxon>Pseudomonadati</taxon>
        <taxon>Pseudomonadota</taxon>
        <taxon>Gammaproteobacteria</taxon>
        <taxon>Vibrionales</taxon>
        <taxon>Vibrionaceae</taxon>
        <taxon>Photobacterium</taxon>
    </lineage>
</organism>
<dbReference type="RefSeq" id="WP_192017690.1">
    <property type="nucleotide sequence ID" value="NZ_JACYTP010000020.1"/>
</dbReference>
<keyword evidence="1 4" id="KW-0378">Hydrolase</keyword>
<dbReference type="Pfam" id="PF01156">
    <property type="entry name" value="IU_nuc_hydro"/>
    <property type="match status" value="1"/>
</dbReference>
<comment type="caution">
    <text evidence="4">The sequence shown here is derived from an EMBL/GenBank/DDBJ whole genome shotgun (WGS) entry which is preliminary data.</text>
</comment>
<dbReference type="Gene3D" id="3.90.245.10">
    <property type="entry name" value="Ribonucleoside hydrolase-like"/>
    <property type="match status" value="1"/>
</dbReference>
<evidence type="ECO:0000256" key="2">
    <source>
        <dbReference type="ARBA" id="ARBA00023295"/>
    </source>
</evidence>
<feature type="domain" description="Inosine/uridine-preferring nucleoside hydrolase" evidence="3">
    <location>
        <begin position="4"/>
        <end position="286"/>
    </location>
</feature>
<sequence length="296" mass="33200">MRNIIIDTDIGDDADDILALGLALSTDQLNLIGVTTVFKNTRLRAKMAKSVLQLANREDIPVYAGCEHRINGEENDDKEIPCQYQGKMDSQLIETEHAVDFMANVLMQENLTIVAIGPLTNVATLIKEHPELVKNIDELVLMGGCYYRHVNEWNIICDPEAADIVFSSGINIRAVGLDVTTKCHFDGDYLSQAQDNANTGLKKILIESCDAWFNKTGFTPILHDPLTVFSLLEESDIEYNQEQVRVELKGQYTTGMTVCTEDGIWGKTTNNPNCLVAKKLNYSQFVEFFLRNVFLK</sequence>
<evidence type="ECO:0000259" key="3">
    <source>
        <dbReference type="Pfam" id="PF01156"/>
    </source>
</evidence>
<dbReference type="SUPFAM" id="SSF53590">
    <property type="entry name" value="Nucleoside hydrolase"/>
    <property type="match status" value="1"/>
</dbReference>
<name>A0ABR9BTJ5_9GAMM</name>
<dbReference type="EMBL" id="JACYTP010000020">
    <property type="protein sequence ID" value="MBD8515122.1"/>
    <property type="molecule type" value="Genomic_DNA"/>
</dbReference>
<accession>A0ABR9BTJ5</accession>
<dbReference type="InterPro" id="IPR001910">
    <property type="entry name" value="Inosine/uridine_hydrolase_dom"/>
</dbReference>
<gene>
    <name evidence="4" type="ORF">IFO68_20795</name>
</gene>
<protein>
    <submittedName>
        <fullName evidence="4">Nucleoside hydrolase</fullName>
    </submittedName>
</protein>
<evidence type="ECO:0000313" key="4">
    <source>
        <dbReference type="EMBL" id="MBD8515122.1"/>
    </source>
</evidence>